<keyword evidence="1" id="KW-0472">Membrane</keyword>
<feature type="domain" description="Inner membrane protein YgaP-like transmembrane" evidence="2">
    <location>
        <begin position="1"/>
        <end position="66"/>
    </location>
</feature>
<dbReference type="EMBL" id="CP048409">
    <property type="protein sequence ID" value="QIA06487.1"/>
    <property type="molecule type" value="Genomic_DNA"/>
</dbReference>
<sequence length="67" mass="7279">MKKNMGIVDRVLRTIVAAVLIFLYVTGTVTGTLGIVALLVAFIFLLTSIFSTCPAYFPLGLKTNKDK</sequence>
<dbReference type="RefSeq" id="WP_163344419.1">
    <property type="nucleotide sequence ID" value="NZ_CP048409.1"/>
</dbReference>
<keyword evidence="1" id="KW-0812">Transmembrane</keyword>
<evidence type="ECO:0000313" key="3">
    <source>
        <dbReference type="EMBL" id="QIA06487.1"/>
    </source>
</evidence>
<proteinExistence type="predicted"/>
<organism evidence="3 4">
    <name type="scientific">Draconibacterium halophilum</name>
    <dbReference type="NCBI Taxonomy" id="2706887"/>
    <lineage>
        <taxon>Bacteria</taxon>
        <taxon>Pseudomonadati</taxon>
        <taxon>Bacteroidota</taxon>
        <taxon>Bacteroidia</taxon>
        <taxon>Marinilabiliales</taxon>
        <taxon>Prolixibacteraceae</taxon>
        <taxon>Draconibacterium</taxon>
    </lineage>
</organism>
<gene>
    <name evidence="3" type="ORF">G0Q07_01525</name>
</gene>
<feature type="transmembrane region" description="Helical" evidence="1">
    <location>
        <begin position="12"/>
        <end position="29"/>
    </location>
</feature>
<protein>
    <submittedName>
        <fullName evidence="3">DUF2892 domain-containing protein</fullName>
    </submittedName>
</protein>
<evidence type="ECO:0000256" key="1">
    <source>
        <dbReference type="SAM" id="Phobius"/>
    </source>
</evidence>
<evidence type="ECO:0000313" key="4">
    <source>
        <dbReference type="Proteomes" id="UP000474630"/>
    </source>
</evidence>
<dbReference type="AlphaFoldDB" id="A0A6C0R8S5"/>
<accession>A0A6C0R8S5</accession>
<evidence type="ECO:0000259" key="2">
    <source>
        <dbReference type="Pfam" id="PF11127"/>
    </source>
</evidence>
<keyword evidence="4" id="KW-1185">Reference proteome</keyword>
<keyword evidence="1" id="KW-1133">Transmembrane helix</keyword>
<name>A0A6C0R8S5_9BACT</name>
<dbReference type="Proteomes" id="UP000474630">
    <property type="component" value="Chromosome"/>
</dbReference>
<dbReference type="InterPro" id="IPR021309">
    <property type="entry name" value="YgaP-like_TM"/>
</dbReference>
<dbReference type="KEGG" id="drc:G0Q07_01525"/>
<feature type="transmembrane region" description="Helical" evidence="1">
    <location>
        <begin position="35"/>
        <end position="57"/>
    </location>
</feature>
<reference evidence="3 4" key="1">
    <citation type="submission" date="2020-02" db="EMBL/GenBank/DDBJ databases">
        <title>Genome sequencing for Draconibacterium sp. strain M1.</title>
        <authorList>
            <person name="Park S.-J."/>
        </authorList>
    </citation>
    <scope>NUCLEOTIDE SEQUENCE [LARGE SCALE GENOMIC DNA]</scope>
    <source>
        <strain evidence="3 4">M1</strain>
    </source>
</reference>
<dbReference type="Pfam" id="PF11127">
    <property type="entry name" value="YgaP-like_TM"/>
    <property type="match status" value="1"/>
</dbReference>